<organism evidence="1 2">
    <name type="scientific">Megaselia scalaris</name>
    <name type="common">Humpbacked fly</name>
    <name type="synonym">Phora scalaris</name>
    <dbReference type="NCBI Taxonomy" id="36166"/>
    <lineage>
        <taxon>Eukaryota</taxon>
        <taxon>Metazoa</taxon>
        <taxon>Ecdysozoa</taxon>
        <taxon>Arthropoda</taxon>
        <taxon>Hexapoda</taxon>
        <taxon>Insecta</taxon>
        <taxon>Pterygota</taxon>
        <taxon>Neoptera</taxon>
        <taxon>Endopterygota</taxon>
        <taxon>Diptera</taxon>
        <taxon>Brachycera</taxon>
        <taxon>Muscomorpha</taxon>
        <taxon>Platypezoidea</taxon>
        <taxon>Phoridae</taxon>
        <taxon>Megaseliini</taxon>
        <taxon>Megaselia</taxon>
    </lineage>
</organism>
<reference evidence="1" key="2">
    <citation type="submission" date="2015-06" db="UniProtKB">
        <authorList>
            <consortium name="EnsemblMetazoa"/>
        </authorList>
    </citation>
    <scope>IDENTIFICATION</scope>
</reference>
<reference evidence="2" key="1">
    <citation type="submission" date="2013-02" db="EMBL/GenBank/DDBJ databases">
        <authorList>
            <person name="Hughes D."/>
        </authorList>
    </citation>
    <scope>NUCLEOTIDE SEQUENCE</scope>
    <source>
        <strain>Durham</strain>
        <strain evidence="2">NC isolate 2 -- Noor lab</strain>
    </source>
</reference>
<dbReference type="EMBL" id="CAQQ02140839">
    <property type="status" value="NOT_ANNOTATED_CDS"/>
    <property type="molecule type" value="Genomic_DNA"/>
</dbReference>
<proteinExistence type="predicted"/>
<evidence type="ECO:0000313" key="1">
    <source>
        <dbReference type="EnsemblMetazoa" id="MESCA007424-PA"/>
    </source>
</evidence>
<dbReference type="Proteomes" id="UP000015102">
    <property type="component" value="Unassembled WGS sequence"/>
</dbReference>
<dbReference type="EnsemblMetazoa" id="MESCA007424-RA">
    <property type="protein sequence ID" value="MESCA007424-PA"/>
    <property type="gene ID" value="MESCA007424"/>
</dbReference>
<accession>T1GUK9</accession>
<sequence>FRYLVRPSPFSAQKTFERHNSRRKSNISFSNLNVASGVSGAGSRRGSTLALNQLQLQAIPSLSGYGPPRAPPPIQQIKSNSLSLPDSPNNVVGTTRARSNSLRIDSDVLLRRSSSLRQGLPNVGINTGRRKSSLEEIGISHFTTLMQATNHSNPIKIALNGSIGLEDSQLKEVYKLCIWHS</sequence>
<keyword evidence="2" id="KW-1185">Reference proteome</keyword>
<evidence type="ECO:0000313" key="2">
    <source>
        <dbReference type="Proteomes" id="UP000015102"/>
    </source>
</evidence>
<name>T1GUK9_MEGSC</name>
<dbReference type="STRING" id="36166.T1GUK9"/>
<protein>
    <submittedName>
        <fullName evidence="1">Uncharacterized protein</fullName>
    </submittedName>
</protein>
<dbReference type="AlphaFoldDB" id="T1GUK9"/>
<dbReference type="HOGENOM" id="CLU_1492689_0_0_1"/>